<dbReference type="GO" id="GO:0006048">
    <property type="term" value="P:UDP-N-acetylglucosamine biosynthetic process"/>
    <property type="evidence" value="ECO:0007669"/>
    <property type="project" value="TreeGrafter"/>
</dbReference>
<dbReference type="InterPro" id="IPR005843">
    <property type="entry name" value="A-D-PHexomutase_C"/>
</dbReference>
<dbReference type="GO" id="GO:0004615">
    <property type="term" value="F:phosphomannomutase activity"/>
    <property type="evidence" value="ECO:0007669"/>
    <property type="project" value="TreeGrafter"/>
</dbReference>
<feature type="domain" description="Alpha-D-phosphohexomutase alpha/beta/alpha" evidence="9">
    <location>
        <begin position="7"/>
        <end position="131"/>
    </location>
</feature>
<dbReference type="NCBIfam" id="TIGR03990">
    <property type="entry name" value="Arch_GlmM"/>
    <property type="match status" value="1"/>
</dbReference>
<evidence type="ECO:0000313" key="13">
    <source>
        <dbReference type="Proteomes" id="UP000266287"/>
    </source>
</evidence>
<dbReference type="Pfam" id="PF00408">
    <property type="entry name" value="PGM_PMM_IV"/>
    <property type="match status" value="1"/>
</dbReference>
<dbReference type="InterPro" id="IPR005841">
    <property type="entry name" value="Alpha-D-phosphohexomutase_SF"/>
</dbReference>
<evidence type="ECO:0000256" key="7">
    <source>
        <dbReference type="RuleBase" id="RU004326"/>
    </source>
</evidence>
<keyword evidence="6 12" id="KW-0413">Isomerase</keyword>
<dbReference type="PANTHER" id="PTHR42946:SF1">
    <property type="entry name" value="PHOSPHOGLUCOMUTASE (ALPHA-D-GLUCOSE-1,6-BISPHOSPHATE-DEPENDENT)"/>
    <property type="match status" value="1"/>
</dbReference>
<dbReference type="InterPro" id="IPR005846">
    <property type="entry name" value="A-D-PHexomutase_a/b/a-III"/>
</dbReference>
<dbReference type="Gene3D" id="3.30.310.50">
    <property type="entry name" value="Alpha-D-phosphohexomutase, C-terminal domain"/>
    <property type="match status" value="1"/>
</dbReference>
<feature type="domain" description="Alpha-D-phosphohexomutase C-terminal" evidence="8">
    <location>
        <begin position="389"/>
        <end position="450"/>
    </location>
</feature>
<dbReference type="Pfam" id="PF02878">
    <property type="entry name" value="PGM_PMM_I"/>
    <property type="match status" value="1"/>
</dbReference>
<dbReference type="InterPro" id="IPR036900">
    <property type="entry name" value="A-D-PHexomutase_C_sf"/>
</dbReference>
<keyword evidence="4 7" id="KW-0479">Metal-binding</keyword>
<reference evidence="12 13" key="1">
    <citation type="submission" date="2018-08" db="EMBL/GenBank/DDBJ databases">
        <title>Draft genome of candidate division NPL-UPA2 bacterium Unc8 that adapted to ultra-basic serpentinizing groundwater.</title>
        <authorList>
            <person name="Ishii S."/>
            <person name="Suzuki S."/>
            <person name="Nealson K.H."/>
        </authorList>
    </citation>
    <scope>NUCLEOTIDE SEQUENCE [LARGE SCALE GENOMIC DNA]</scope>
    <source>
        <strain evidence="12">Unc8</strain>
    </source>
</reference>
<dbReference type="GO" id="GO:0005975">
    <property type="term" value="P:carbohydrate metabolic process"/>
    <property type="evidence" value="ECO:0007669"/>
    <property type="project" value="InterPro"/>
</dbReference>
<dbReference type="EC" id="5.4.2.10" evidence="12"/>
<dbReference type="InterPro" id="IPR016055">
    <property type="entry name" value="A-D-PHexomutase_a/b/a-I/II/III"/>
</dbReference>
<evidence type="ECO:0000259" key="9">
    <source>
        <dbReference type="Pfam" id="PF02878"/>
    </source>
</evidence>
<evidence type="ECO:0000256" key="4">
    <source>
        <dbReference type="ARBA" id="ARBA00022723"/>
    </source>
</evidence>
<protein>
    <submittedName>
        <fullName evidence="12">Phosphoglucosamine mutase</fullName>
        <ecNumber evidence="12">5.4.2.10</ecNumber>
    </submittedName>
</protein>
<keyword evidence="5 7" id="KW-0460">Magnesium</keyword>
<evidence type="ECO:0000256" key="2">
    <source>
        <dbReference type="ARBA" id="ARBA00010231"/>
    </source>
</evidence>
<dbReference type="GO" id="GO:0008966">
    <property type="term" value="F:phosphoglucosamine mutase activity"/>
    <property type="evidence" value="ECO:0007669"/>
    <property type="project" value="UniProtKB-EC"/>
</dbReference>
<evidence type="ECO:0000259" key="8">
    <source>
        <dbReference type="Pfam" id="PF00408"/>
    </source>
</evidence>
<dbReference type="EMBL" id="NDHY01000007">
    <property type="protein sequence ID" value="RII00096.1"/>
    <property type="molecule type" value="Genomic_DNA"/>
</dbReference>
<dbReference type="PRINTS" id="PR00509">
    <property type="entry name" value="PGMPMM"/>
</dbReference>
<feature type="domain" description="Alpha-D-phosphohexomutase alpha/beta/alpha" evidence="11">
    <location>
        <begin position="274"/>
        <end position="371"/>
    </location>
</feature>
<dbReference type="SUPFAM" id="SSF55957">
    <property type="entry name" value="Phosphoglucomutase, C-terminal domain"/>
    <property type="match status" value="1"/>
</dbReference>
<dbReference type="InterPro" id="IPR005844">
    <property type="entry name" value="A-D-PHexomutase_a/b/a-I"/>
</dbReference>
<dbReference type="InterPro" id="IPR024086">
    <property type="entry name" value="GlmM_arc-type"/>
</dbReference>
<feature type="domain" description="Alpha-D-phosphohexomutase alpha/beta/alpha" evidence="10">
    <location>
        <begin position="162"/>
        <end position="260"/>
    </location>
</feature>
<dbReference type="InterPro" id="IPR050060">
    <property type="entry name" value="Phosphoglucosamine_mutase"/>
</dbReference>
<dbReference type="InterPro" id="IPR016066">
    <property type="entry name" value="A-D-PHexomutase_CS"/>
</dbReference>
<dbReference type="Pfam" id="PF02879">
    <property type="entry name" value="PGM_PMM_II"/>
    <property type="match status" value="1"/>
</dbReference>
<dbReference type="AlphaFoldDB" id="A0A399FX87"/>
<evidence type="ECO:0000256" key="1">
    <source>
        <dbReference type="ARBA" id="ARBA00001946"/>
    </source>
</evidence>
<dbReference type="Pfam" id="PF02880">
    <property type="entry name" value="PGM_PMM_III"/>
    <property type="match status" value="1"/>
</dbReference>
<dbReference type="PROSITE" id="PS00710">
    <property type="entry name" value="PGM_PMM"/>
    <property type="match status" value="1"/>
</dbReference>
<dbReference type="PANTHER" id="PTHR42946">
    <property type="entry name" value="PHOSPHOHEXOSE MUTASE"/>
    <property type="match status" value="1"/>
</dbReference>
<comment type="similarity">
    <text evidence="2 7">Belongs to the phosphohexose mutase family.</text>
</comment>
<dbReference type="GO" id="GO:0005829">
    <property type="term" value="C:cytosol"/>
    <property type="evidence" value="ECO:0007669"/>
    <property type="project" value="TreeGrafter"/>
</dbReference>
<dbReference type="GO" id="GO:0000287">
    <property type="term" value="F:magnesium ion binding"/>
    <property type="evidence" value="ECO:0007669"/>
    <property type="project" value="InterPro"/>
</dbReference>
<evidence type="ECO:0000256" key="6">
    <source>
        <dbReference type="ARBA" id="ARBA00023235"/>
    </source>
</evidence>
<dbReference type="GO" id="GO:0009252">
    <property type="term" value="P:peptidoglycan biosynthetic process"/>
    <property type="evidence" value="ECO:0007669"/>
    <property type="project" value="TreeGrafter"/>
</dbReference>
<gene>
    <name evidence="12" type="primary">glmM</name>
    <name evidence="12" type="ORF">B9J77_03675</name>
</gene>
<evidence type="ECO:0000259" key="11">
    <source>
        <dbReference type="Pfam" id="PF02880"/>
    </source>
</evidence>
<comment type="caution">
    <text evidence="12">The sequence shown here is derived from an EMBL/GenBank/DDBJ whole genome shotgun (WGS) entry which is preliminary data.</text>
</comment>
<keyword evidence="3" id="KW-0597">Phosphoprotein</keyword>
<dbReference type="Gene3D" id="3.40.120.10">
    <property type="entry name" value="Alpha-D-Glucose-1,6-Bisphosphate, subunit A, domain 3"/>
    <property type="match status" value="3"/>
</dbReference>
<evidence type="ECO:0000259" key="10">
    <source>
        <dbReference type="Pfam" id="PF02879"/>
    </source>
</evidence>
<proteinExistence type="inferred from homology"/>
<dbReference type="SUPFAM" id="SSF53738">
    <property type="entry name" value="Phosphoglucomutase, first 3 domains"/>
    <property type="match status" value="3"/>
</dbReference>
<accession>A0A399FX87</accession>
<dbReference type="Proteomes" id="UP000266287">
    <property type="component" value="Unassembled WGS sequence"/>
</dbReference>
<evidence type="ECO:0000313" key="12">
    <source>
        <dbReference type="EMBL" id="RII00096.1"/>
    </source>
</evidence>
<name>A0A399FX87_UNCN2</name>
<comment type="cofactor">
    <cofactor evidence="1">
        <name>Mg(2+)</name>
        <dbReference type="ChEBI" id="CHEBI:18420"/>
    </cofactor>
</comment>
<evidence type="ECO:0000256" key="3">
    <source>
        <dbReference type="ARBA" id="ARBA00022553"/>
    </source>
</evidence>
<sequence length="456" mass="50016">MDLPLIVSTSGIRGIVGEGITPEVVSRLAASYATTLRHRRVVLGSDTRPSREMCRHAVLAGLISTGCEIIDIGICPTPSVQIMVDKCEAGGGIAITASHNPVHWNALKLFNENGLFLSHNQLERILNIYHQSLSRVTEGGIKRASFSRLGKVREEHSTFDVHIEKILQGLNVGLIRKKKFRIALDCVNGAGSIITPIFLRELNCTITAINTNPREDFPHPPEPSPKNLQQLSSLVREGRFDAGFAQDPDADRLAIVTEGGIALSEECSIVLATIAVLEEKRGAVVVNLSTTRAIDDIAAAFGCPVFRSRIGERNVVTAMKRHRAVIGGEGSGGVIYPRVHYARDSMVAIGLILQHMAGSGRKLSEIVASHPRYHLIKQYILCAPEKKEKLLADLKEQLKGERLDVRDGIKIIRKDSWAHIRSSKTEPAIRILAEAPTKRGANELFNFIVDKIEMPD</sequence>
<dbReference type="InterPro" id="IPR005845">
    <property type="entry name" value="A-D-PHexomutase_a/b/a-II"/>
</dbReference>
<evidence type="ECO:0000256" key="5">
    <source>
        <dbReference type="ARBA" id="ARBA00022842"/>
    </source>
</evidence>
<organism evidence="12 13">
    <name type="scientific">candidate division NPL-UPA2 bacterium Unc8</name>
    <dbReference type="NCBI Taxonomy" id="1980939"/>
    <lineage>
        <taxon>Bacteria</taxon>
    </lineage>
</organism>